<name>S9TPC2_PAEAL</name>
<dbReference type="Pfam" id="PF03372">
    <property type="entry name" value="Exo_endo_phos"/>
    <property type="match status" value="1"/>
</dbReference>
<proteinExistence type="predicted"/>
<dbReference type="GO" id="GO:0004527">
    <property type="term" value="F:exonuclease activity"/>
    <property type="evidence" value="ECO:0007669"/>
    <property type="project" value="UniProtKB-KW"/>
</dbReference>
<keyword evidence="2" id="KW-0269">Exonuclease</keyword>
<dbReference type="RefSeq" id="WP_021262520.1">
    <property type="nucleotide sequence ID" value="NZ_ATMT01000100.1"/>
</dbReference>
<dbReference type="SUPFAM" id="SSF56219">
    <property type="entry name" value="DNase I-like"/>
    <property type="match status" value="1"/>
</dbReference>
<dbReference type="PATRIC" id="fig|1117108.3.peg.5563"/>
<dbReference type="eggNOG" id="COG0708">
    <property type="taxonomic scope" value="Bacteria"/>
</dbReference>
<keyword evidence="2" id="KW-0378">Hydrolase</keyword>
<evidence type="ECO:0000313" key="2">
    <source>
        <dbReference type="EMBL" id="EPY04156.1"/>
    </source>
</evidence>
<organism evidence="2 3">
    <name type="scientific">Paenibacillus alvei TS-15</name>
    <dbReference type="NCBI Taxonomy" id="1117108"/>
    <lineage>
        <taxon>Bacteria</taxon>
        <taxon>Bacillati</taxon>
        <taxon>Bacillota</taxon>
        <taxon>Bacilli</taxon>
        <taxon>Bacillales</taxon>
        <taxon>Paenibacillaceae</taxon>
        <taxon>Paenibacillus</taxon>
    </lineage>
</organism>
<dbReference type="PANTHER" id="PTHR41349:SF1">
    <property type="entry name" value="PROTEIN CBG08683"/>
    <property type="match status" value="1"/>
</dbReference>
<gene>
    <name evidence="2" type="ORF">PAALTS15_26954</name>
</gene>
<feature type="domain" description="Endonuclease/exonuclease/phosphatase" evidence="1">
    <location>
        <begin position="49"/>
        <end position="292"/>
    </location>
</feature>
<comment type="caution">
    <text evidence="2">The sequence shown here is derived from an EMBL/GenBank/DDBJ whole genome shotgun (WGS) entry which is preliminary data.</text>
</comment>
<keyword evidence="2" id="KW-0540">Nuclease</keyword>
<dbReference type="Gene3D" id="3.60.10.10">
    <property type="entry name" value="Endonuclease/exonuclease/phosphatase"/>
    <property type="match status" value="1"/>
</dbReference>
<sequence length="501" mass="56484">MMNKKIRTSRIFVMWAVLTVCMFMLSPSRPYGTGIAESSPERAVRLHIMTYNIWLGSASVDKTAEAIKAAKADIIGIQEPYGQIPVLAKKLGYYYDEARAILSRYPLIESNQYEYIFIEVMPGRVVAMSNVHLSYTPYGPYDIRDGHSVSLVMDNEQRYHMREMEGRFDLLPKLAEQGIPVFLTGDFNVPSHLDWTAEAKNEHFGVVVEWPVSKQLERLQFRDSYREVHSDPITKPAVTWTPGGNGHIEPDEVHDRIDFVYAGGPSATINSRIVGERGPYTDIAITPWPSDHRAVVSTFELIPARIPMDIGASIQVSHERIVRGEDVQVYFTGSYSQDERIAIYRAEDDPAQADPLVWKYTNTGRKPSGTVRFERADLPAGRYEAVLQEGIASDSRARASFQIIAPAICVNQTDYAEGEVLQVSYEEAYGKKDWIGIYRTDTTPGTSNPSLLWKYVSEGQQPKGMLPFDTSSLAPGVYDAVLLADDGYREYARTSFRIRYN</sequence>
<dbReference type="Proteomes" id="UP000015344">
    <property type="component" value="Unassembled WGS sequence"/>
</dbReference>
<accession>S9TPC2</accession>
<evidence type="ECO:0000259" key="1">
    <source>
        <dbReference type="Pfam" id="PF03372"/>
    </source>
</evidence>
<dbReference type="GO" id="GO:0004519">
    <property type="term" value="F:endonuclease activity"/>
    <property type="evidence" value="ECO:0007669"/>
    <property type="project" value="UniProtKB-KW"/>
</dbReference>
<keyword evidence="2" id="KW-0255">Endonuclease</keyword>
<dbReference type="PANTHER" id="PTHR41349">
    <property type="match status" value="1"/>
</dbReference>
<reference evidence="2 3" key="1">
    <citation type="submission" date="2013-05" db="EMBL/GenBank/DDBJ databases">
        <authorList>
            <person name="Strain E.A."/>
            <person name="Brown E."/>
            <person name="Allard M.W."/>
            <person name="Luo Y.L."/>
        </authorList>
    </citation>
    <scope>NUCLEOTIDE SEQUENCE [LARGE SCALE GENOMIC DNA]</scope>
    <source>
        <strain evidence="2 3">TS-15</strain>
    </source>
</reference>
<dbReference type="EMBL" id="ATMT01000100">
    <property type="protein sequence ID" value="EPY04156.1"/>
    <property type="molecule type" value="Genomic_DNA"/>
</dbReference>
<dbReference type="InterPro" id="IPR036691">
    <property type="entry name" value="Endo/exonu/phosph_ase_sf"/>
</dbReference>
<dbReference type="InterPro" id="IPR005135">
    <property type="entry name" value="Endo/exonuclease/phosphatase"/>
</dbReference>
<dbReference type="eggNOG" id="COG1409">
    <property type="taxonomic scope" value="Bacteria"/>
</dbReference>
<dbReference type="AlphaFoldDB" id="S9TPC2"/>
<evidence type="ECO:0000313" key="3">
    <source>
        <dbReference type="Proteomes" id="UP000015344"/>
    </source>
</evidence>
<protein>
    <submittedName>
        <fullName evidence="2">Endonuclease/exonuclease/phosphatase family protein</fullName>
    </submittedName>
</protein>